<feature type="compositionally biased region" description="Basic and acidic residues" evidence="1">
    <location>
        <begin position="123"/>
        <end position="137"/>
    </location>
</feature>
<gene>
    <name evidence="2" type="ORF">B0G92_3123</name>
    <name evidence="3" type="ORF">CLV50_2905</name>
</gene>
<evidence type="ECO:0000313" key="3">
    <source>
        <dbReference type="EMBL" id="RLJ23632.1"/>
    </source>
</evidence>
<dbReference type="Proteomes" id="UP000275027">
    <property type="component" value="Unassembled WGS sequence"/>
</dbReference>
<evidence type="ECO:0000313" key="4">
    <source>
        <dbReference type="Proteomes" id="UP000233767"/>
    </source>
</evidence>
<dbReference type="Proteomes" id="UP000233767">
    <property type="component" value="Unassembled WGS sequence"/>
</dbReference>
<name>A0A497U0F4_9FLAO</name>
<keyword evidence="4" id="KW-1185">Reference proteome</keyword>
<evidence type="ECO:0000313" key="2">
    <source>
        <dbReference type="EMBL" id="PKW20411.1"/>
    </source>
</evidence>
<evidence type="ECO:0000313" key="5">
    <source>
        <dbReference type="Proteomes" id="UP000275027"/>
    </source>
</evidence>
<organism evidence="3 5">
    <name type="scientific">Flavobacterium lindanitolerans</name>
    <dbReference type="NCBI Taxonomy" id="428988"/>
    <lineage>
        <taxon>Bacteria</taxon>
        <taxon>Pseudomonadati</taxon>
        <taxon>Bacteroidota</taxon>
        <taxon>Flavobacteriia</taxon>
        <taxon>Flavobacteriales</taxon>
        <taxon>Flavobacteriaceae</taxon>
        <taxon>Flavobacterium</taxon>
    </lineage>
</organism>
<reference evidence="2 4" key="1">
    <citation type="submission" date="2017-12" db="EMBL/GenBank/DDBJ databases">
        <title>Genomic Encyclopedia of Type Strains, Phase III (KMG-III): the genomes of soil and plant-associated and newly described type strains.</title>
        <authorList>
            <person name="Whitman W."/>
        </authorList>
    </citation>
    <scope>NUCLEOTIDE SEQUENCE [LARGE SCALE GENOMIC DNA]</scope>
    <source>
        <strain evidence="2 4">IP-10</strain>
    </source>
</reference>
<evidence type="ECO:0000256" key="1">
    <source>
        <dbReference type="SAM" id="MobiDB-lite"/>
    </source>
</evidence>
<dbReference type="EMBL" id="RCCB01000014">
    <property type="protein sequence ID" value="RLJ23632.1"/>
    <property type="molecule type" value="Genomic_DNA"/>
</dbReference>
<accession>A0A497U0F4</accession>
<dbReference type="AlphaFoldDB" id="A0A497U0F4"/>
<sequence length="573" mass="66474">MKTITNLIIVLVCCCSYAQNKETPEEKAAKKELTALYQDFSYTKGLLELESKKLRDMNSAGKPLADIEVQAKKERGIKKELDGLYKQYETVKAYHLRKVSEKKLNQYFPPPANYKPLDGEQVDESKSAEENETSSKDTVETEKAVYIMYGDKKIADESIFKNREAETVFKEILSVKSETCLGNFEIPGHKQKIQLYDVSYDAVANQFVCFKQVKFSIRDGNIYDIRVTVTNSEQTKEYYFENRVPISMLNYPREAKRNFLSHRSTLLMGDSLNGKDEVKNSYIRISDVLTYLPNPGNNFVPDDVEYTFPTGLEKEVNEEKRRLYLLNQDTNLQNVMELRTYTDFLGLFDDTPNGIMQIEGKADFFVVPFQVGRLHPMNFFKKVSPYVHYTRLDDDHKGLTLIDNPSLPGTQMIGRPLEIIEKSYLDMGAVLDVFSFSFIKESPFNINLYYALRYQIATIDRENEENLNFKTLGHAAGVRFEFKRFNNFGFNFSPEFAYYNHMNKIDFMENPKNIWVFRNEAEIFYYPGESKKQSVFLRLRTFMDVSDSEDSFFQLQFGYRFSIGLGSVKGKGL</sequence>
<dbReference type="RefSeq" id="WP_101472884.1">
    <property type="nucleotide sequence ID" value="NZ_PJND01000010.1"/>
</dbReference>
<dbReference type="EMBL" id="PJND01000010">
    <property type="protein sequence ID" value="PKW20411.1"/>
    <property type="molecule type" value="Genomic_DNA"/>
</dbReference>
<proteinExistence type="predicted"/>
<feature type="region of interest" description="Disordered" evidence="1">
    <location>
        <begin position="107"/>
        <end position="137"/>
    </location>
</feature>
<protein>
    <submittedName>
        <fullName evidence="3">Uncharacterized protein</fullName>
    </submittedName>
</protein>
<reference evidence="3 5" key="2">
    <citation type="submission" date="2018-10" db="EMBL/GenBank/DDBJ databases">
        <title>Genomic Encyclopedia of Archaeal and Bacterial Type Strains, Phase II (KMG-II): from individual species to whole genera.</title>
        <authorList>
            <person name="Goeker M."/>
        </authorList>
    </citation>
    <scope>NUCLEOTIDE SEQUENCE [LARGE SCALE GENOMIC DNA]</scope>
    <source>
        <strain evidence="3 5">DSM 21886</strain>
    </source>
</reference>
<comment type="caution">
    <text evidence="3">The sequence shown here is derived from an EMBL/GenBank/DDBJ whole genome shotgun (WGS) entry which is preliminary data.</text>
</comment>